<evidence type="ECO:0000313" key="1">
    <source>
        <dbReference type="EMBL" id="QDJ28055.1"/>
    </source>
</evidence>
<proteinExistence type="predicted"/>
<sequence>MKLEKQLIILGNGFDLANGFKTSYIGFMNWIIPKKGSSIENIEKEIKTVTNWDLVLATEGIRDEKSYVIEKVEKELPTLHKLNIWYILFIHSKISNESNWNDVETQIYKYLVQDKIIENFDSKIETFKVFQQIVYIILVSKLGKKDLDSVANFFYEQLNDVEQDFERYLFEAAGYSQEKIVYNDKFGYKGTNKLLKFLMELDGGMEYFNLLTFNYTDPWHLRWYPNSGDSTDKCVVPKKVKMVHGSANSNLDSTNHIIFGIDSRYVDVNSINYRFTKVYRTLILNSLKNNNYSINENVYEPGINVIKFYGHSLCDADYSYFQQMFDFYSLYQNNYLKCYFYFSNWKNSGISDDKLLHINVAAVTNLFEHYGETLDNKDHGKNLLTRLQQTGRIIIKQINPSDCLK</sequence>
<dbReference type="InterPro" id="IPR025935">
    <property type="entry name" value="AbiH"/>
</dbReference>
<dbReference type="KEGG" id="lpaa:BHS01_05710"/>
<reference evidence="1 2" key="1">
    <citation type="submission" date="2016-09" db="EMBL/GenBank/DDBJ databases">
        <title>Lactic acid bacteria from MAP meat Genome sequencing and assembly.</title>
        <authorList>
            <person name="Behr J."/>
            <person name="Hilgarth M."/>
            <person name="Vogel R.F."/>
        </authorList>
    </citation>
    <scope>NUCLEOTIDE SEQUENCE [LARGE SCALE GENOMIC DNA]</scope>
    <source>
        <strain evidence="1 2">TMW21615</strain>
    </source>
</reference>
<dbReference type="RefSeq" id="WP_109834516.1">
    <property type="nucleotide sequence ID" value="NZ_CP017195.1"/>
</dbReference>
<protein>
    <recommendedName>
        <fullName evidence="3">Bacteriophage abortive infection AbiH</fullName>
    </recommendedName>
</protein>
<dbReference type="Pfam" id="PF14253">
    <property type="entry name" value="AbiH"/>
    <property type="match status" value="1"/>
</dbReference>
<accession>A0A7L4WFJ3</accession>
<evidence type="ECO:0008006" key="3">
    <source>
        <dbReference type="Google" id="ProtNLM"/>
    </source>
</evidence>
<dbReference type="EMBL" id="CP017195">
    <property type="protein sequence ID" value="QDJ28055.1"/>
    <property type="molecule type" value="Genomic_DNA"/>
</dbReference>
<gene>
    <name evidence="1" type="ORF">BHS01_05710</name>
</gene>
<name>A0A7L4WFJ3_9LACT</name>
<dbReference type="AlphaFoldDB" id="A0A7L4WFJ3"/>
<organism evidence="1 2">
    <name type="scientific">Pseudolactococcus paracarnosus</name>
    <dbReference type="NCBI Taxonomy" id="2749962"/>
    <lineage>
        <taxon>Bacteria</taxon>
        <taxon>Bacillati</taxon>
        <taxon>Bacillota</taxon>
        <taxon>Bacilli</taxon>
        <taxon>Lactobacillales</taxon>
        <taxon>Streptococcaceae</taxon>
        <taxon>Pseudolactococcus</taxon>
    </lineage>
</organism>
<dbReference type="Proteomes" id="UP000516280">
    <property type="component" value="Chromosome"/>
</dbReference>
<evidence type="ECO:0000313" key="2">
    <source>
        <dbReference type="Proteomes" id="UP000516280"/>
    </source>
</evidence>